<comment type="subcellular location">
    <subcellularLocation>
        <location evidence="1">Membrane</location>
        <topology evidence="1">Multi-pass membrane protein</topology>
    </subcellularLocation>
</comment>
<feature type="transmembrane region" description="Helical" evidence="5">
    <location>
        <begin position="260"/>
        <end position="285"/>
    </location>
</feature>
<dbReference type="PANTHER" id="PTHR43027:SF2">
    <property type="entry name" value="TRANSPORT PERMEASE PROTEIN"/>
    <property type="match status" value="1"/>
</dbReference>
<feature type="transmembrane region" description="Helical" evidence="5">
    <location>
        <begin position="291"/>
        <end position="309"/>
    </location>
</feature>
<organism evidence="7 8">
    <name type="scientific">Candidatus Blautia stercorigallinarum</name>
    <dbReference type="NCBI Taxonomy" id="2838501"/>
    <lineage>
        <taxon>Bacteria</taxon>
        <taxon>Bacillati</taxon>
        <taxon>Bacillota</taxon>
        <taxon>Clostridia</taxon>
        <taxon>Lachnospirales</taxon>
        <taxon>Lachnospiraceae</taxon>
        <taxon>Blautia</taxon>
    </lineage>
</organism>
<feature type="transmembrane region" description="Helical" evidence="5">
    <location>
        <begin position="20"/>
        <end position="37"/>
    </location>
</feature>
<proteinExistence type="predicted"/>
<dbReference type="AlphaFoldDB" id="A0A9D1PFI8"/>
<evidence type="ECO:0000256" key="4">
    <source>
        <dbReference type="ARBA" id="ARBA00023136"/>
    </source>
</evidence>
<evidence type="ECO:0000256" key="3">
    <source>
        <dbReference type="ARBA" id="ARBA00022989"/>
    </source>
</evidence>
<keyword evidence="3 5" id="KW-1133">Transmembrane helix</keyword>
<feature type="transmembrane region" description="Helical" evidence="5">
    <location>
        <begin position="177"/>
        <end position="195"/>
    </location>
</feature>
<dbReference type="InterPro" id="IPR052902">
    <property type="entry name" value="ABC-2_transporter"/>
</dbReference>
<feature type="transmembrane region" description="Helical" evidence="5">
    <location>
        <begin position="351"/>
        <end position="369"/>
    </location>
</feature>
<dbReference type="GO" id="GO:0140359">
    <property type="term" value="F:ABC-type transporter activity"/>
    <property type="evidence" value="ECO:0007669"/>
    <property type="project" value="InterPro"/>
</dbReference>
<gene>
    <name evidence="7" type="ORF">H9747_10485</name>
</gene>
<name>A0A9D1PFI8_9FIRM</name>
<evidence type="ECO:0000259" key="6">
    <source>
        <dbReference type="Pfam" id="PF12698"/>
    </source>
</evidence>
<protein>
    <submittedName>
        <fullName evidence="7">ABC transporter permease</fullName>
    </submittedName>
</protein>
<evidence type="ECO:0000313" key="8">
    <source>
        <dbReference type="Proteomes" id="UP000886814"/>
    </source>
</evidence>
<evidence type="ECO:0000256" key="1">
    <source>
        <dbReference type="ARBA" id="ARBA00004141"/>
    </source>
</evidence>
<reference evidence="7" key="2">
    <citation type="submission" date="2021-04" db="EMBL/GenBank/DDBJ databases">
        <authorList>
            <person name="Gilroy R."/>
        </authorList>
    </citation>
    <scope>NUCLEOTIDE SEQUENCE</scope>
    <source>
        <strain evidence="7">CHK195-9823</strain>
    </source>
</reference>
<dbReference type="Pfam" id="PF12698">
    <property type="entry name" value="ABC2_membrane_3"/>
    <property type="match status" value="1"/>
</dbReference>
<accession>A0A9D1PFI8</accession>
<keyword evidence="2 5" id="KW-0812">Transmembrane</keyword>
<feature type="transmembrane region" description="Helical" evidence="5">
    <location>
        <begin position="227"/>
        <end position="248"/>
    </location>
</feature>
<comment type="caution">
    <text evidence="7">The sequence shown here is derived from an EMBL/GenBank/DDBJ whole genome shotgun (WGS) entry which is preliminary data.</text>
</comment>
<sequence>MFQIMKRQILVNIREKSNIFWTLLFPLILATLFHFTLGGTMGRHAMEDVQAAFVTDQSADPKEEEAFLEYLKSFDGDWFQILPMSEEEAAEALKNDEILGIFYGGEEKKLVIGEDSTYTSILSQTLDIYEKNEHMLAQIAGEHPENLQAAIEAVNNWGSYTETVTFQGDSLDNVQNYFFALIAMTCLYGSFMGMYNTVGVQANTSDLGARLAAGCVKRYKTITASLLSSWLISFVEILVLLFYMGRILGDIHLGEQAGEILVICFIATMYSSSMGMVVGTVGTWSTNLKNGIIVALTMACSFAADLMISGVKEAIEKYVPVINRLNPGALITDAFYSVLVYQDMEKYQRSLFLLALFGVLLLGAAVLSMRRMRYESI</sequence>
<dbReference type="InterPro" id="IPR013525">
    <property type="entry name" value="ABC2_TM"/>
</dbReference>
<dbReference type="GO" id="GO:0016020">
    <property type="term" value="C:membrane"/>
    <property type="evidence" value="ECO:0007669"/>
    <property type="project" value="UniProtKB-SubCell"/>
</dbReference>
<keyword evidence="4 5" id="KW-0472">Membrane</keyword>
<evidence type="ECO:0000313" key="7">
    <source>
        <dbReference type="EMBL" id="HIV39402.1"/>
    </source>
</evidence>
<reference evidence="7" key="1">
    <citation type="journal article" date="2021" name="PeerJ">
        <title>Extensive microbial diversity within the chicken gut microbiome revealed by metagenomics and culture.</title>
        <authorList>
            <person name="Gilroy R."/>
            <person name="Ravi A."/>
            <person name="Getino M."/>
            <person name="Pursley I."/>
            <person name="Horton D.L."/>
            <person name="Alikhan N.F."/>
            <person name="Baker D."/>
            <person name="Gharbi K."/>
            <person name="Hall N."/>
            <person name="Watson M."/>
            <person name="Adriaenssens E.M."/>
            <person name="Foster-Nyarko E."/>
            <person name="Jarju S."/>
            <person name="Secka A."/>
            <person name="Antonio M."/>
            <person name="Oren A."/>
            <person name="Chaudhuri R.R."/>
            <person name="La Ragione R."/>
            <person name="Hildebrand F."/>
            <person name="Pallen M.J."/>
        </authorList>
    </citation>
    <scope>NUCLEOTIDE SEQUENCE</scope>
    <source>
        <strain evidence="7">CHK195-9823</strain>
    </source>
</reference>
<evidence type="ECO:0000256" key="2">
    <source>
        <dbReference type="ARBA" id="ARBA00022692"/>
    </source>
</evidence>
<feature type="domain" description="ABC-2 type transporter transmembrane" evidence="6">
    <location>
        <begin position="16"/>
        <end position="367"/>
    </location>
</feature>
<dbReference type="PANTHER" id="PTHR43027">
    <property type="entry name" value="DOXORUBICIN RESISTANCE ABC TRANSPORTER PERMEASE PROTEIN DRRC-RELATED"/>
    <property type="match status" value="1"/>
</dbReference>
<evidence type="ECO:0000256" key="5">
    <source>
        <dbReference type="SAM" id="Phobius"/>
    </source>
</evidence>
<dbReference type="Proteomes" id="UP000886814">
    <property type="component" value="Unassembled WGS sequence"/>
</dbReference>
<dbReference type="EMBL" id="DXIQ01000069">
    <property type="protein sequence ID" value="HIV39402.1"/>
    <property type="molecule type" value="Genomic_DNA"/>
</dbReference>